<name>A0A6J3MA40_9PEZI</name>
<organism evidence="3">
    <name type="scientific">Dissoconium aciculare CBS 342.82</name>
    <dbReference type="NCBI Taxonomy" id="1314786"/>
    <lineage>
        <taxon>Eukaryota</taxon>
        <taxon>Fungi</taxon>
        <taxon>Dikarya</taxon>
        <taxon>Ascomycota</taxon>
        <taxon>Pezizomycotina</taxon>
        <taxon>Dothideomycetes</taxon>
        <taxon>Dothideomycetidae</taxon>
        <taxon>Mycosphaerellales</taxon>
        <taxon>Dissoconiaceae</taxon>
        <taxon>Dissoconium</taxon>
    </lineage>
</organism>
<feature type="compositionally biased region" description="Basic and acidic residues" evidence="1">
    <location>
        <begin position="154"/>
        <end position="163"/>
    </location>
</feature>
<feature type="compositionally biased region" description="Basic and acidic residues" evidence="1">
    <location>
        <begin position="52"/>
        <end position="65"/>
    </location>
</feature>
<feature type="compositionally biased region" description="Acidic residues" evidence="1">
    <location>
        <begin position="186"/>
        <end position="207"/>
    </location>
</feature>
<evidence type="ECO:0000313" key="2">
    <source>
        <dbReference type="Proteomes" id="UP000504637"/>
    </source>
</evidence>
<reference evidence="3" key="2">
    <citation type="submission" date="2020-04" db="EMBL/GenBank/DDBJ databases">
        <authorList>
            <consortium name="NCBI Genome Project"/>
        </authorList>
    </citation>
    <scope>NUCLEOTIDE SEQUENCE</scope>
    <source>
        <strain evidence="3">CBS 342.82</strain>
    </source>
</reference>
<feature type="region of interest" description="Disordered" evidence="1">
    <location>
        <begin position="135"/>
        <end position="217"/>
    </location>
</feature>
<proteinExistence type="predicted"/>
<dbReference type="GeneID" id="54357275"/>
<sequence>MRNGQRETDTMNPSSPKNNSGSNTQVNRSKATDAGMSSNDADRCSDTVMSGDDARPQNRSTEERINIGNPRKPIMKLDGAKSVADDLRSRLDLFMPALAKSNQELKAEQNMEAEDCPDDGEHIALELACGVLEECPQPPNGSSSSNVTIPRPGLPHDNDELERTLALLMPQGLSTASSSASSDSTSSDEDDDDDDSEDDEDDSDDEEQHSTGSDSKS</sequence>
<evidence type="ECO:0000256" key="1">
    <source>
        <dbReference type="SAM" id="MobiDB-lite"/>
    </source>
</evidence>
<protein>
    <submittedName>
        <fullName evidence="3">Uncharacterized protein</fullName>
    </submittedName>
</protein>
<accession>A0A6J3MA40</accession>
<feature type="compositionally biased region" description="Low complexity" evidence="1">
    <location>
        <begin position="12"/>
        <end position="23"/>
    </location>
</feature>
<feature type="compositionally biased region" description="Low complexity" evidence="1">
    <location>
        <begin position="174"/>
        <end position="185"/>
    </location>
</feature>
<reference evidence="3" key="3">
    <citation type="submission" date="2025-08" db="UniProtKB">
        <authorList>
            <consortium name="RefSeq"/>
        </authorList>
    </citation>
    <scope>IDENTIFICATION</scope>
    <source>
        <strain evidence="3">CBS 342.82</strain>
    </source>
</reference>
<dbReference type="AlphaFoldDB" id="A0A6J3MA40"/>
<gene>
    <name evidence="3" type="ORF">K489DRAFT_183733</name>
</gene>
<keyword evidence="2" id="KW-1185">Reference proteome</keyword>
<evidence type="ECO:0000313" key="3">
    <source>
        <dbReference type="RefSeq" id="XP_033461535.1"/>
    </source>
</evidence>
<dbReference type="RefSeq" id="XP_033461535.1">
    <property type="nucleotide sequence ID" value="XM_033599476.1"/>
</dbReference>
<dbReference type="Proteomes" id="UP000504637">
    <property type="component" value="Unplaced"/>
</dbReference>
<feature type="region of interest" description="Disordered" evidence="1">
    <location>
        <begin position="1"/>
        <end position="73"/>
    </location>
</feature>
<reference evidence="3" key="1">
    <citation type="submission" date="2020-01" db="EMBL/GenBank/DDBJ databases">
        <authorList>
            <consortium name="DOE Joint Genome Institute"/>
            <person name="Haridas S."/>
            <person name="Albert R."/>
            <person name="Binder M."/>
            <person name="Bloem J."/>
            <person name="Labutti K."/>
            <person name="Salamov A."/>
            <person name="Andreopoulos B."/>
            <person name="Baker S.E."/>
            <person name="Barry K."/>
            <person name="Bills G."/>
            <person name="Bluhm B.H."/>
            <person name="Cannon C."/>
            <person name="Castanera R."/>
            <person name="Culley D.E."/>
            <person name="Daum C."/>
            <person name="Ezra D."/>
            <person name="Gonzalez J.B."/>
            <person name="Henrissat B."/>
            <person name="Kuo A."/>
            <person name="Liang C."/>
            <person name="Lipzen A."/>
            <person name="Lutzoni F."/>
            <person name="Magnuson J."/>
            <person name="Mondo S."/>
            <person name="Nolan M."/>
            <person name="Ohm R."/>
            <person name="Pangilinan J."/>
            <person name="Park H.-J."/>
            <person name="Ramirez L."/>
            <person name="Alfaro M."/>
            <person name="Sun H."/>
            <person name="Tritt A."/>
            <person name="Yoshinaga Y."/>
            <person name="Zwiers L.-H."/>
            <person name="Turgeon B.G."/>
            <person name="Goodwin S.B."/>
            <person name="Spatafora J.W."/>
            <person name="Crous P.W."/>
            <person name="Grigoriev I.V."/>
        </authorList>
    </citation>
    <scope>NUCLEOTIDE SEQUENCE</scope>
    <source>
        <strain evidence="3">CBS 342.82</strain>
    </source>
</reference>
<feature type="compositionally biased region" description="Polar residues" evidence="1">
    <location>
        <begin position="24"/>
        <end position="39"/>
    </location>
</feature>